<evidence type="ECO:0000313" key="2">
    <source>
        <dbReference type="EMBL" id="KAK9098943.1"/>
    </source>
</evidence>
<evidence type="ECO:0000256" key="1">
    <source>
        <dbReference type="SAM" id="MobiDB-lite"/>
    </source>
</evidence>
<feature type="compositionally biased region" description="Polar residues" evidence="1">
    <location>
        <begin position="45"/>
        <end position="62"/>
    </location>
</feature>
<gene>
    <name evidence="2" type="ORF">Syun_025988</name>
</gene>
<organism evidence="2 3">
    <name type="scientific">Stephania yunnanensis</name>
    <dbReference type="NCBI Taxonomy" id="152371"/>
    <lineage>
        <taxon>Eukaryota</taxon>
        <taxon>Viridiplantae</taxon>
        <taxon>Streptophyta</taxon>
        <taxon>Embryophyta</taxon>
        <taxon>Tracheophyta</taxon>
        <taxon>Spermatophyta</taxon>
        <taxon>Magnoliopsida</taxon>
        <taxon>Ranunculales</taxon>
        <taxon>Menispermaceae</taxon>
        <taxon>Menispermoideae</taxon>
        <taxon>Cissampelideae</taxon>
        <taxon>Stephania</taxon>
    </lineage>
</organism>
<name>A0AAP0EY62_9MAGN</name>
<sequence length="131" mass="14304">MIEVPCWEEVSVLRVSKCANPDDNESETWEETTPGRIEKGKEKQQSLGPGTDDGTQMTQEACPQSGDPLAISNIWEKGGPSRTFTVDLIRPASRELCGSTGNDGGTQEDSHEVNLEEGEIYEDNSEGSDEQ</sequence>
<reference evidence="2 3" key="1">
    <citation type="submission" date="2024-01" db="EMBL/GenBank/DDBJ databases">
        <title>Genome assemblies of Stephania.</title>
        <authorList>
            <person name="Yang L."/>
        </authorList>
    </citation>
    <scope>NUCLEOTIDE SEQUENCE [LARGE SCALE GENOMIC DNA]</scope>
    <source>
        <strain evidence="2">YNDBR</strain>
        <tissue evidence="2">Leaf</tissue>
    </source>
</reference>
<accession>A0AAP0EY62</accession>
<dbReference type="EMBL" id="JBBNAF010000011">
    <property type="protein sequence ID" value="KAK9098943.1"/>
    <property type="molecule type" value="Genomic_DNA"/>
</dbReference>
<proteinExistence type="predicted"/>
<feature type="compositionally biased region" description="Acidic residues" evidence="1">
    <location>
        <begin position="115"/>
        <end position="131"/>
    </location>
</feature>
<dbReference type="Proteomes" id="UP001420932">
    <property type="component" value="Unassembled WGS sequence"/>
</dbReference>
<evidence type="ECO:0000313" key="3">
    <source>
        <dbReference type="Proteomes" id="UP001420932"/>
    </source>
</evidence>
<dbReference type="AlphaFoldDB" id="A0AAP0EY62"/>
<keyword evidence="3" id="KW-1185">Reference proteome</keyword>
<feature type="region of interest" description="Disordered" evidence="1">
    <location>
        <begin position="94"/>
        <end position="131"/>
    </location>
</feature>
<comment type="caution">
    <text evidence="2">The sequence shown here is derived from an EMBL/GenBank/DDBJ whole genome shotgun (WGS) entry which is preliminary data.</text>
</comment>
<feature type="region of interest" description="Disordered" evidence="1">
    <location>
        <begin position="19"/>
        <end position="71"/>
    </location>
</feature>
<protein>
    <submittedName>
        <fullName evidence="2">Uncharacterized protein</fullName>
    </submittedName>
</protein>